<gene>
    <name evidence="2" type="ORF">NE619_11795</name>
</gene>
<protein>
    <submittedName>
        <fullName evidence="2">Asp23/Gls24 family envelope stress response protein</fullName>
    </submittedName>
</protein>
<dbReference type="EMBL" id="JANFXK010000012">
    <property type="protein sequence ID" value="MCQ4637408.1"/>
    <property type="molecule type" value="Genomic_DNA"/>
</dbReference>
<organism evidence="2 3">
    <name type="scientific">Anaerovorax odorimutans</name>
    <dbReference type="NCBI Taxonomy" id="109327"/>
    <lineage>
        <taxon>Bacteria</taxon>
        <taxon>Bacillati</taxon>
        <taxon>Bacillota</taxon>
        <taxon>Clostridia</taxon>
        <taxon>Peptostreptococcales</taxon>
        <taxon>Anaerovoracaceae</taxon>
        <taxon>Anaerovorax</taxon>
    </lineage>
</organism>
<comment type="similarity">
    <text evidence="1">Belongs to the asp23 family.</text>
</comment>
<accession>A0ABT1RQE0</accession>
<dbReference type="Pfam" id="PF03780">
    <property type="entry name" value="Asp23"/>
    <property type="match status" value="1"/>
</dbReference>
<evidence type="ECO:0000313" key="3">
    <source>
        <dbReference type="Proteomes" id="UP001524502"/>
    </source>
</evidence>
<dbReference type="InterPro" id="IPR005531">
    <property type="entry name" value="Asp23"/>
</dbReference>
<dbReference type="Proteomes" id="UP001524502">
    <property type="component" value="Unassembled WGS sequence"/>
</dbReference>
<reference evidence="2 3" key="1">
    <citation type="submission" date="2022-06" db="EMBL/GenBank/DDBJ databases">
        <title>Isolation of gut microbiota from human fecal samples.</title>
        <authorList>
            <person name="Pamer E.G."/>
            <person name="Barat B."/>
            <person name="Waligurski E."/>
            <person name="Medina S."/>
            <person name="Paddock L."/>
            <person name="Mostad J."/>
        </authorList>
    </citation>
    <scope>NUCLEOTIDE SEQUENCE [LARGE SCALE GENOMIC DNA]</scope>
    <source>
        <strain evidence="2 3">SL.3.17</strain>
    </source>
</reference>
<name>A0ABT1RQE0_9FIRM</name>
<evidence type="ECO:0000256" key="1">
    <source>
        <dbReference type="ARBA" id="ARBA00005721"/>
    </source>
</evidence>
<comment type="caution">
    <text evidence="2">The sequence shown here is derived from an EMBL/GenBank/DDBJ whole genome shotgun (WGS) entry which is preliminary data.</text>
</comment>
<sequence>MFTVETDLGTITVSKNAIGKIVIEAVEQFDGKVIISNHKGKVPGIVSRFGGMDDTSIMEINSGEKGLDLRVFVVLRFGTSITQVTNQLVDDIHEKMKESLGIEPNSVAVVVTGMISKNIARRHIEVSR</sequence>
<dbReference type="RefSeq" id="WP_256132596.1">
    <property type="nucleotide sequence ID" value="NZ_JANFXK010000012.1"/>
</dbReference>
<evidence type="ECO:0000313" key="2">
    <source>
        <dbReference type="EMBL" id="MCQ4637408.1"/>
    </source>
</evidence>
<keyword evidence="3" id="KW-1185">Reference proteome</keyword>
<proteinExistence type="inferred from homology"/>